<dbReference type="InterPro" id="IPR010296">
    <property type="entry name" value="DUF899_thioredox"/>
</dbReference>
<gene>
    <name evidence="2" type="ORF">BRM3_14275</name>
</gene>
<organism evidence="2 3">
    <name type="scientific">Brachybacterium huguangmaarense</name>
    <dbReference type="NCBI Taxonomy" id="1652028"/>
    <lineage>
        <taxon>Bacteria</taxon>
        <taxon>Bacillati</taxon>
        <taxon>Actinomycetota</taxon>
        <taxon>Actinomycetes</taxon>
        <taxon>Micrococcales</taxon>
        <taxon>Dermabacteraceae</taxon>
        <taxon>Brachybacterium</taxon>
    </lineage>
</organism>
<sequence length="242" mass="26922">MGTDESTTTSPTAGRKAQQPEAAPPIVGRAAFDEALEAQVLLDKEATHASDRAAAARRRLPMVEVEDYVLTGRDGPVRLSSLFGEHYLLLVQNFMFAPDWEEGCPSCTWAVDNLPANMGRLEEEEGIAFALISQAPVSRLEAWRTRHGWPHTWVSSGSTTYHDDWNWTLHAEDPDSGGYAGPVPGYSYYLKKDGRVFLTYATRQRGTEAILPVAHIMDRAVYGRQQDFEDSPSGWPQYPTYG</sequence>
<dbReference type="Gene3D" id="3.40.30.10">
    <property type="entry name" value="Glutaredoxin"/>
    <property type="match status" value="1"/>
</dbReference>
<keyword evidence="3" id="KW-1185">Reference proteome</keyword>
<dbReference type="Proteomes" id="UP001164305">
    <property type="component" value="Chromosome"/>
</dbReference>
<dbReference type="InterPro" id="IPR036249">
    <property type="entry name" value="Thioredoxin-like_sf"/>
</dbReference>
<dbReference type="RefSeq" id="WP_263593958.1">
    <property type="nucleotide sequence ID" value="NZ_CP107020.1"/>
</dbReference>
<evidence type="ECO:0000313" key="3">
    <source>
        <dbReference type="Proteomes" id="UP001164305"/>
    </source>
</evidence>
<evidence type="ECO:0000256" key="1">
    <source>
        <dbReference type="SAM" id="MobiDB-lite"/>
    </source>
</evidence>
<accession>A0ABY6G0L6</accession>
<feature type="region of interest" description="Disordered" evidence="1">
    <location>
        <begin position="1"/>
        <end position="24"/>
    </location>
</feature>
<reference evidence="2" key="1">
    <citation type="submission" date="2022-10" db="EMBL/GenBank/DDBJ databases">
        <title>Whole-Genome Sequencing of Brachybacterium huguangmaarense BRM-3, Isolated from Betula schmidtii.</title>
        <authorList>
            <person name="Haam D."/>
        </authorList>
    </citation>
    <scope>NUCLEOTIDE SEQUENCE</scope>
    <source>
        <strain evidence="2">BRM-3</strain>
    </source>
</reference>
<proteinExistence type="predicted"/>
<protein>
    <submittedName>
        <fullName evidence="2">DUF899 domain-containing protein</fullName>
    </submittedName>
</protein>
<feature type="compositionally biased region" description="Polar residues" evidence="1">
    <location>
        <begin position="1"/>
        <end position="12"/>
    </location>
</feature>
<dbReference type="EMBL" id="CP107020">
    <property type="protein sequence ID" value="UYG16745.1"/>
    <property type="molecule type" value="Genomic_DNA"/>
</dbReference>
<dbReference type="SUPFAM" id="SSF52833">
    <property type="entry name" value="Thioredoxin-like"/>
    <property type="match status" value="1"/>
</dbReference>
<evidence type="ECO:0000313" key="2">
    <source>
        <dbReference type="EMBL" id="UYG16745.1"/>
    </source>
</evidence>
<name>A0ABY6G0L6_9MICO</name>
<dbReference type="Pfam" id="PF05988">
    <property type="entry name" value="DUF899"/>
    <property type="match status" value="1"/>
</dbReference>